<gene>
    <name evidence="2" type="ORF">TAE01_03260</name>
</gene>
<organism evidence="2 3">
    <name type="scientific">Terrabacter aerolatus</name>
    <dbReference type="NCBI Taxonomy" id="422442"/>
    <lineage>
        <taxon>Bacteria</taxon>
        <taxon>Bacillati</taxon>
        <taxon>Actinomycetota</taxon>
        <taxon>Actinomycetes</taxon>
        <taxon>Micrococcales</taxon>
        <taxon>Intrasporangiaceae</taxon>
        <taxon>Terrabacter</taxon>
    </lineage>
</organism>
<keyword evidence="3" id="KW-1185">Reference proteome</keyword>
<comment type="caution">
    <text evidence="2">The sequence shown here is derived from an EMBL/GenBank/DDBJ whole genome shotgun (WGS) entry which is preliminary data.</text>
</comment>
<sequence length="92" mass="10059">MDDRGLVGGGIPACVWLVRLQWLLARSGRLTKVVPDAGLWVMWALPFVSWVLPAVRISRLERATFGTGVLGRLRLGRTLRSPDHAATVGAQL</sequence>
<feature type="transmembrane region" description="Helical" evidence="1">
    <location>
        <begin position="6"/>
        <end position="25"/>
    </location>
</feature>
<evidence type="ECO:0000256" key="1">
    <source>
        <dbReference type="SAM" id="Phobius"/>
    </source>
</evidence>
<dbReference type="Proteomes" id="UP000321534">
    <property type="component" value="Unassembled WGS sequence"/>
</dbReference>
<proteinExistence type="predicted"/>
<feature type="transmembrane region" description="Helical" evidence="1">
    <location>
        <begin position="37"/>
        <end position="55"/>
    </location>
</feature>
<keyword evidence="1" id="KW-0812">Transmembrane</keyword>
<reference evidence="2 3" key="1">
    <citation type="submission" date="2019-07" db="EMBL/GenBank/DDBJ databases">
        <title>Whole genome shotgun sequence of Terrabacter aerolatus NBRC 106305.</title>
        <authorList>
            <person name="Hosoyama A."/>
            <person name="Uohara A."/>
            <person name="Ohji S."/>
            <person name="Ichikawa N."/>
        </authorList>
    </citation>
    <scope>NUCLEOTIDE SEQUENCE [LARGE SCALE GENOMIC DNA]</scope>
    <source>
        <strain evidence="2 3">NBRC 106305</strain>
    </source>
</reference>
<name>A0A512CWD7_9MICO</name>
<protein>
    <recommendedName>
        <fullName evidence="4">DUF4328 domain-containing protein</fullName>
    </recommendedName>
</protein>
<keyword evidence="1" id="KW-1133">Transmembrane helix</keyword>
<dbReference type="EMBL" id="BJYX01000001">
    <property type="protein sequence ID" value="GEO28516.1"/>
    <property type="molecule type" value="Genomic_DNA"/>
</dbReference>
<keyword evidence="1" id="KW-0472">Membrane</keyword>
<evidence type="ECO:0000313" key="3">
    <source>
        <dbReference type="Proteomes" id="UP000321534"/>
    </source>
</evidence>
<dbReference type="AlphaFoldDB" id="A0A512CWD7"/>
<evidence type="ECO:0008006" key="4">
    <source>
        <dbReference type="Google" id="ProtNLM"/>
    </source>
</evidence>
<evidence type="ECO:0000313" key="2">
    <source>
        <dbReference type="EMBL" id="GEO28516.1"/>
    </source>
</evidence>
<accession>A0A512CWD7</accession>